<feature type="transmembrane region" description="Helical" evidence="9">
    <location>
        <begin position="410"/>
        <end position="429"/>
    </location>
</feature>
<evidence type="ECO:0000313" key="10">
    <source>
        <dbReference type="EMBL" id="TFB02787.1"/>
    </source>
</evidence>
<keyword evidence="3 7" id="KW-0813">Transport</keyword>
<keyword evidence="11" id="KW-1185">Reference proteome</keyword>
<feature type="transmembrane region" description="Helical" evidence="9">
    <location>
        <begin position="81"/>
        <end position="104"/>
    </location>
</feature>
<comment type="subcellular location">
    <subcellularLocation>
        <location evidence="1">Membrane</location>
        <topology evidence="1">Multi-pass membrane protein</topology>
    </subcellularLocation>
</comment>
<feature type="transmembrane region" description="Helical" evidence="9">
    <location>
        <begin position="150"/>
        <end position="177"/>
    </location>
</feature>
<evidence type="ECO:0000256" key="3">
    <source>
        <dbReference type="ARBA" id="ARBA00022448"/>
    </source>
</evidence>
<dbReference type="EMBL" id="PPTA01000006">
    <property type="protein sequence ID" value="TFB02787.1"/>
    <property type="molecule type" value="Genomic_DNA"/>
</dbReference>
<feature type="transmembrane region" description="Helical" evidence="9">
    <location>
        <begin position="342"/>
        <end position="366"/>
    </location>
</feature>
<name>A0ABY2H4W4_9HYPO</name>
<feature type="transmembrane region" description="Helical" evidence="9">
    <location>
        <begin position="189"/>
        <end position="209"/>
    </location>
</feature>
<evidence type="ECO:0000256" key="8">
    <source>
        <dbReference type="SAM" id="MobiDB-lite"/>
    </source>
</evidence>
<feature type="transmembrane region" description="Helical" evidence="9">
    <location>
        <begin position="287"/>
        <end position="307"/>
    </location>
</feature>
<comment type="similarity">
    <text evidence="2 7">Belongs to the purine-cytosine permease (2.A.39) family.</text>
</comment>
<keyword evidence="6 7" id="KW-0472">Membrane</keyword>
<dbReference type="InterPro" id="IPR001248">
    <property type="entry name" value="Pur-cyt_permease"/>
</dbReference>
<dbReference type="Proteomes" id="UP001642720">
    <property type="component" value="Unassembled WGS sequence"/>
</dbReference>
<gene>
    <name evidence="10" type="ORF">CCMA1212_005291</name>
</gene>
<evidence type="ECO:0000256" key="9">
    <source>
        <dbReference type="SAM" id="Phobius"/>
    </source>
</evidence>
<feature type="transmembrane region" description="Helical" evidence="9">
    <location>
        <begin position="485"/>
        <end position="504"/>
    </location>
</feature>
<keyword evidence="5 9" id="KW-1133">Transmembrane helix</keyword>
<evidence type="ECO:0000313" key="11">
    <source>
        <dbReference type="Proteomes" id="UP001642720"/>
    </source>
</evidence>
<accession>A0ABY2H4W4</accession>
<evidence type="ECO:0000256" key="7">
    <source>
        <dbReference type="PIRNR" id="PIRNR002744"/>
    </source>
</evidence>
<evidence type="ECO:0000256" key="1">
    <source>
        <dbReference type="ARBA" id="ARBA00004141"/>
    </source>
</evidence>
<sequence length="511" mass="55407">MLHQTNKLQRSSRSHPTKAAQMLVDTVEASEVPVREKDGHHSDDESLLHKVLRAGRVEERGILPVPVEERTATRFFNIFTLWFSINTNILGITFGMLGPLAYGLSLRDSSLVILFFCMLSTIPPAFLAILGPKTGMRQMIQARYSFGRYIASIPVLLNLASMTGFTVIICITGGQCLSAISNGSINEDAGIVIIAVLSLLVSFCGFGVLHVFETYAPIPAIISIVIATGCAGSGLKKQAAPEAPATASGILNFGMIIASYQIPWAALASDFTTYFDPKVPSWRVFQYTYWGLLIPTVLLMVLGAAVAGAMPNNPEWQEAFDLYSAGGVLAAMLSPAGNFGKFVVVILALSLLGNTCGTFYAITLNFQTLAPWLFKVPRYLFSIVITGIIIAVAITAVGDFFESLENFVSLIGYWSAAFVGIVIVEHVVFRRQNYASYDHAIWSDAKKLPLGIAALASGVLSFGLVIPCMDQVWWQGPIAKTTGDIGFEMAFAVSSLLYVPLRYAEIRLTGR</sequence>
<dbReference type="Pfam" id="PF02133">
    <property type="entry name" value="Transp_cyt_pur"/>
    <property type="match status" value="1"/>
</dbReference>
<dbReference type="GeneID" id="300577007"/>
<dbReference type="Gene3D" id="1.10.4160.10">
    <property type="entry name" value="Hydantoin permease"/>
    <property type="match status" value="1"/>
</dbReference>
<proteinExistence type="inferred from homology"/>
<evidence type="ECO:0000256" key="6">
    <source>
        <dbReference type="ARBA" id="ARBA00023136"/>
    </source>
</evidence>
<feature type="transmembrane region" description="Helical" evidence="9">
    <location>
        <begin position="450"/>
        <end position="473"/>
    </location>
</feature>
<dbReference type="PANTHER" id="PTHR31806">
    <property type="entry name" value="PURINE-CYTOSINE PERMEASE FCY2-RELATED"/>
    <property type="match status" value="1"/>
</dbReference>
<feature type="transmembrane region" description="Helical" evidence="9">
    <location>
        <begin position="247"/>
        <end position="267"/>
    </location>
</feature>
<feature type="region of interest" description="Disordered" evidence="8">
    <location>
        <begin position="1"/>
        <end position="20"/>
    </location>
</feature>
<evidence type="ECO:0000256" key="4">
    <source>
        <dbReference type="ARBA" id="ARBA00022692"/>
    </source>
</evidence>
<reference evidence="10 11" key="1">
    <citation type="submission" date="2018-01" db="EMBL/GenBank/DDBJ databases">
        <title>Genome characterization of the sugarcane-associated fungus Trichoderma ghanense CCMA-1212 and their application in lignocelulose bioconversion.</title>
        <authorList>
            <person name="Steindorff A.S."/>
            <person name="Mendes T.D."/>
            <person name="Vilela E.S.D."/>
            <person name="Rodrigues D.S."/>
            <person name="Formighieri E.F."/>
            <person name="Melo I.S."/>
            <person name="Favaro L.C.L."/>
        </authorList>
    </citation>
    <scope>NUCLEOTIDE SEQUENCE [LARGE SCALE GENOMIC DNA]</scope>
    <source>
        <strain evidence="10 11">CCMA-1212</strain>
    </source>
</reference>
<dbReference type="PANTHER" id="PTHR31806:SF5">
    <property type="entry name" value="PURINE-CYTOSINE PERMEASE FCY21"/>
    <property type="match status" value="1"/>
</dbReference>
<feature type="transmembrane region" description="Helical" evidence="9">
    <location>
        <begin position="378"/>
        <end position="398"/>
    </location>
</feature>
<dbReference type="RefSeq" id="XP_073558988.1">
    <property type="nucleotide sequence ID" value="XM_073702557.1"/>
</dbReference>
<dbReference type="InterPro" id="IPR026030">
    <property type="entry name" value="Pur-cyt_permease_Fcy2/21/22"/>
</dbReference>
<evidence type="ECO:0000256" key="2">
    <source>
        <dbReference type="ARBA" id="ARBA00008974"/>
    </source>
</evidence>
<evidence type="ECO:0000256" key="5">
    <source>
        <dbReference type="ARBA" id="ARBA00022989"/>
    </source>
</evidence>
<dbReference type="PIRSF" id="PIRSF002744">
    <property type="entry name" value="Pur-cyt_permease"/>
    <property type="match status" value="1"/>
</dbReference>
<comment type="caution">
    <text evidence="10">The sequence shown here is derived from an EMBL/GenBank/DDBJ whole genome shotgun (WGS) entry which is preliminary data.</text>
</comment>
<organism evidence="10 11">
    <name type="scientific">Trichoderma ghanense</name>
    <dbReference type="NCBI Taxonomy" id="65468"/>
    <lineage>
        <taxon>Eukaryota</taxon>
        <taxon>Fungi</taxon>
        <taxon>Dikarya</taxon>
        <taxon>Ascomycota</taxon>
        <taxon>Pezizomycotina</taxon>
        <taxon>Sordariomycetes</taxon>
        <taxon>Hypocreomycetidae</taxon>
        <taxon>Hypocreales</taxon>
        <taxon>Hypocreaceae</taxon>
        <taxon>Trichoderma</taxon>
    </lineage>
</organism>
<feature type="transmembrane region" description="Helical" evidence="9">
    <location>
        <begin position="215"/>
        <end position="235"/>
    </location>
</feature>
<protein>
    <submittedName>
        <fullName evidence="10">Purine-cytosine permease fcyB</fullName>
    </submittedName>
</protein>
<keyword evidence="4 9" id="KW-0812">Transmembrane</keyword>
<feature type="transmembrane region" description="Helical" evidence="9">
    <location>
        <begin position="111"/>
        <end position="130"/>
    </location>
</feature>